<keyword evidence="3" id="KW-1185">Reference proteome</keyword>
<dbReference type="InterPro" id="IPR054190">
    <property type="entry name" value="DUF6895"/>
</dbReference>
<feature type="domain" description="DUF6895" evidence="1">
    <location>
        <begin position="4"/>
        <end position="286"/>
    </location>
</feature>
<dbReference type="STRING" id="1214101.BN159_8415"/>
<dbReference type="EMBL" id="HE971709">
    <property type="protein sequence ID" value="CCK32793.1"/>
    <property type="molecule type" value="Genomic_DNA"/>
</dbReference>
<evidence type="ECO:0000259" key="1">
    <source>
        <dbReference type="Pfam" id="PF21836"/>
    </source>
</evidence>
<evidence type="ECO:0000313" key="2">
    <source>
        <dbReference type="EMBL" id="CCK32793.1"/>
    </source>
</evidence>
<dbReference type="Proteomes" id="UP000008043">
    <property type="component" value="Chromosome"/>
</dbReference>
<evidence type="ECO:0000313" key="3">
    <source>
        <dbReference type="Proteomes" id="UP000008043"/>
    </source>
</evidence>
<dbReference type="Pfam" id="PF21836">
    <property type="entry name" value="DUF6895"/>
    <property type="match status" value="1"/>
</dbReference>
<dbReference type="KEGG" id="sdv:BN159_8415"/>
<proteinExistence type="predicted"/>
<dbReference type="HOGENOM" id="CLU_477265_0_0_11"/>
<organism evidence="2 3">
    <name type="scientific">Streptomyces davaonensis (strain DSM 101723 / JCM 4913 / KCC S-0913 / 768)</name>
    <dbReference type="NCBI Taxonomy" id="1214101"/>
    <lineage>
        <taxon>Bacteria</taxon>
        <taxon>Bacillati</taxon>
        <taxon>Actinomycetota</taxon>
        <taxon>Actinomycetes</taxon>
        <taxon>Kitasatosporales</taxon>
        <taxon>Streptomycetaceae</taxon>
        <taxon>Streptomyces</taxon>
    </lineage>
</organism>
<protein>
    <recommendedName>
        <fullName evidence="1">DUF6895 domain-containing protein</fullName>
    </recommendedName>
</protein>
<reference evidence="2 3" key="1">
    <citation type="journal article" date="2012" name="J. Bacteriol.">
        <title>Genome sequence of the bacterium Streptomyces davawensis JCM 4913 and heterologous production of the unique antibiotic roseoflavin.</title>
        <authorList>
            <person name="Jankowitsch F."/>
            <person name="Schwarz J."/>
            <person name="Ruckert C."/>
            <person name="Gust B."/>
            <person name="Szczepanowski R."/>
            <person name="Blom J."/>
            <person name="Pelzer S."/>
            <person name="Kalinowski J."/>
            <person name="Mack M."/>
        </authorList>
    </citation>
    <scope>NUCLEOTIDE SEQUENCE [LARGE SCALE GENOMIC DNA]</scope>
    <source>
        <strain evidence="3">DSM 101723 / JCM 4913 / KCC S-0913 / 768</strain>
    </source>
</reference>
<gene>
    <name evidence="2" type="ORF">BN159_8415</name>
</gene>
<name>K4RFW0_STRDJ</name>
<sequence>MEAKAIGWLAARHTRFDPERAEEAGVLFARKALVELALLVGLRVRLDPSALDPDFSLLLDQVADVAGRASYRELVVRDEGALLLYAGTYAALRLCGREDPDFHRAIEQAVSGGYAACFERIPYRQLDLLHTLELAGVDHGLPMVDAVLPHTLLCADPSAFKLADRDIYAITHTVFYATDFGLRTPKWPDGFDLARTVGLLEALLVLCRRRGNADLVAELVCSLLCLGVHDSAEADRAWTFLADTQEVDGRVDGPDGVVHPKLGEGNLEYQKWATGYHTTIVTALACLLARSPVLTQRPRPTVPLPADNKGLEEALYRSVVWLSGASLSDEAEPGFAPAAAATRGARALGQPALVEPALSALATYLDAAPDQLWSRYGVEAVAEFARGLSGLGLTCDSLERFLTSTAAALREVSVVPAGARTGIRILVDLGVLAADHGAALLASAPLAPPGTDDIAAGLVALQIAQRADQIPHPRDAGAESWRPVAECLAAALPAAYRDYRLGEMAALVRALALLGWGEHRLTRDAAAFLLSQQTPTGAIGYPACDCSDNRAEAHRAWTQSCVIALAELISSRPLEQTASVMGTANR</sequence>
<accession>K4RFW0</accession>
<dbReference type="AlphaFoldDB" id="K4RFW0"/>
<dbReference type="PATRIC" id="fig|1214101.3.peg.8510"/>